<dbReference type="SUPFAM" id="SSF52402">
    <property type="entry name" value="Adenine nucleotide alpha hydrolases-like"/>
    <property type="match status" value="1"/>
</dbReference>
<proteinExistence type="predicted"/>
<gene>
    <name evidence="1" type="ORF">SAMN04244559_02842</name>
</gene>
<dbReference type="AlphaFoldDB" id="A0A1H6J4G6"/>
<dbReference type="EMBL" id="FNWO01000013">
    <property type="protein sequence ID" value="SEH53716.1"/>
    <property type="molecule type" value="Genomic_DNA"/>
</dbReference>
<dbReference type="InterPro" id="IPR020022">
    <property type="entry name" value="N-acetyl_sugar_amidoTrfase"/>
</dbReference>
<accession>A0A1H6J4G6</accession>
<name>A0A1H6J4G6_MAGFU</name>
<sequence length="443" mass="51228">MKRFAVRSPVDLTPFAPGNNHPEAFYGLPSEVGFCKRCVISNQRPNSAVEFKHTHDSKKATIHFDEDGVCDACRVAEEKYTSIDWEERERKLIALCDRYRSRTGSYDCVVPGSGGKDSFYAAHVLKYKYGMNPLTVTWAPHVYTEWGWKNFQAWIHAGFDNFLHTPNGRAHRLLTRLAVENLFHPFQPFILGQKQLAPKMSILHRIPLVFYGENEAEYGNPRGDTSAAQRSWNYFASTNEDEIFLGGTSLADLKTHYGFRTCDIEPYLPADPAKLEDVGTDVHYLGYYLKWHPQSCYYYSVEHGGFQASPERTPGTYSKYNSIDDRIDDFHYYTTHIKFGIGRATYDAAQEIRSNDITREEGVALVKRYDGEFPERFADEIFRYLSIPEREFPEASKMFEQPVMDRAYFDALADTFRSPHLWKHENGEWKLRRTVFDEVVAKP</sequence>
<evidence type="ECO:0000313" key="1">
    <source>
        <dbReference type="EMBL" id="SEH53716.1"/>
    </source>
</evidence>
<keyword evidence="2" id="KW-1185">Reference proteome</keyword>
<keyword evidence="1" id="KW-0808">Transferase</keyword>
<organism evidence="1 2">
    <name type="scientific">Magnetospirillum fulvum</name>
    <name type="common">Rhodospirillum fulvum</name>
    <dbReference type="NCBI Taxonomy" id="1082"/>
    <lineage>
        <taxon>Bacteria</taxon>
        <taxon>Pseudomonadati</taxon>
        <taxon>Pseudomonadota</taxon>
        <taxon>Alphaproteobacteria</taxon>
        <taxon>Rhodospirillales</taxon>
        <taxon>Rhodospirillaceae</taxon>
        <taxon>Magnetospirillum</taxon>
    </lineage>
</organism>
<dbReference type="Proteomes" id="UP000182983">
    <property type="component" value="Unassembled WGS sequence"/>
</dbReference>
<dbReference type="RefSeq" id="WP_074769709.1">
    <property type="nucleotide sequence ID" value="NZ_FNWO01000013.1"/>
</dbReference>
<evidence type="ECO:0000313" key="2">
    <source>
        <dbReference type="Proteomes" id="UP000182983"/>
    </source>
</evidence>
<dbReference type="OrthoDB" id="9765475at2"/>
<protein>
    <submittedName>
        <fullName evidence="1">N-acetyl sugar amidotransferase</fullName>
    </submittedName>
</protein>
<dbReference type="GO" id="GO:0016740">
    <property type="term" value="F:transferase activity"/>
    <property type="evidence" value="ECO:0007669"/>
    <property type="project" value="UniProtKB-KW"/>
</dbReference>
<reference evidence="2" key="1">
    <citation type="submission" date="2016-10" db="EMBL/GenBank/DDBJ databases">
        <authorList>
            <person name="Varghese N."/>
            <person name="Submissions S."/>
        </authorList>
    </citation>
    <scope>NUCLEOTIDE SEQUENCE [LARGE SCALE GENOMIC DNA]</scope>
    <source>
        <strain evidence="2">DSM 13234</strain>
    </source>
</reference>
<dbReference type="NCBIfam" id="TIGR03573">
    <property type="entry name" value="WbuX"/>
    <property type="match status" value="1"/>
</dbReference>